<evidence type="ECO:0000256" key="5">
    <source>
        <dbReference type="ARBA" id="ARBA00022475"/>
    </source>
</evidence>
<evidence type="ECO:0000256" key="7">
    <source>
        <dbReference type="ARBA" id="ARBA00022927"/>
    </source>
</evidence>
<dbReference type="GO" id="GO:0032977">
    <property type="term" value="F:membrane insertase activity"/>
    <property type="evidence" value="ECO:0007669"/>
    <property type="project" value="InterPro"/>
</dbReference>
<name>A0A411HPV3_9GAMM</name>
<dbReference type="PANTHER" id="PTHR12428">
    <property type="entry name" value="OXA1"/>
    <property type="match status" value="1"/>
</dbReference>
<dbReference type="EMBL" id="CP035704">
    <property type="protein sequence ID" value="QBB72497.1"/>
    <property type="molecule type" value="Genomic_DNA"/>
</dbReference>
<dbReference type="InterPro" id="IPR001708">
    <property type="entry name" value="YidC/ALB3/OXA1/COX18"/>
</dbReference>
<gene>
    <name evidence="13 17" type="primary">yidC</name>
    <name evidence="17" type="ORF">ELE36_20180</name>
</gene>
<evidence type="ECO:0000256" key="4">
    <source>
        <dbReference type="ARBA" id="ARBA00022448"/>
    </source>
</evidence>
<feature type="compositionally biased region" description="Low complexity" evidence="14">
    <location>
        <begin position="67"/>
        <end position="76"/>
    </location>
</feature>
<dbReference type="InterPro" id="IPR047196">
    <property type="entry name" value="YidC_ALB_C"/>
</dbReference>
<evidence type="ECO:0000259" key="16">
    <source>
        <dbReference type="Pfam" id="PF14849"/>
    </source>
</evidence>
<dbReference type="CDD" id="cd20070">
    <property type="entry name" value="5TM_YidC_Alb3"/>
    <property type="match status" value="1"/>
</dbReference>
<comment type="subcellular location">
    <subcellularLocation>
        <location evidence="1">Cell inner membrane</location>
        <topology evidence="1">Multi-pass membrane protein</topology>
    </subcellularLocation>
    <subcellularLocation>
        <location evidence="13">Cell membrane</location>
        <topology evidence="13">Multi-pass membrane protein</topology>
    </subcellularLocation>
</comment>
<reference evidence="17 18" key="1">
    <citation type="submission" date="2019-01" db="EMBL/GenBank/DDBJ databases">
        <title>Pseudolysobacter antarctica gen. nov., sp. nov., isolated from Fildes Peninsula, Antarctica.</title>
        <authorList>
            <person name="Wei Z."/>
            <person name="Peng F."/>
        </authorList>
    </citation>
    <scope>NUCLEOTIDE SEQUENCE [LARGE SCALE GENOMIC DNA]</scope>
    <source>
        <strain evidence="17 18">AQ6-296</strain>
    </source>
</reference>
<dbReference type="InterPro" id="IPR028055">
    <property type="entry name" value="YidC/Oxa/ALB_C"/>
</dbReference>
<evidence type="ECO:0000256" key="10">
    <source>
        <dbReference type="ARBA" id="ARBA00023186"/>
    </source>
</evidence>
<evidence type="ECO:0000256" key="6">
    <source>
        <dbReference type="ARBA" id="ARBA00022692"/>
    </source>
</evidence>
<dbReference type="Gene3D" id="2.70.98.90">
    <property type="match status" value="1"/>
</dbReference>
<evidence type="ECO:0000256" key="1">
    <source>
        <dbReference type="ARBA" id="ARBA00004429"/>
    </source>
</evidence>
<evidence type="ECO:0000256" key="13">
    <source>
        <dbReference type="HAMAP-Rule" id="MF_01810"/>
    </source>
</evidence>
<comment type="function">
    <text evidence="13">Required for the insertion and/or proper folding and/or complex formation of integral membrane proteins into the membrane. Involved in integration of membrane proteins that insert both dependently and independently of the Sec translocase complex, as well as at least some lipoproteins. Aids folding of multispanning membrane proteins.</text>
</comment>
<dbReference type="Proteomes" id="UP000291562">
    <property type="component" value="Chromosome"/>
</dbReference>
<evidence type="ECO:0000259" key="15">
    <source>
        <dbReference type="Pfam" id="PF02096"/>
    </source>
</evidence>
<evidence type="ECO:0000256" key="11">
    <source>
        <dbReference type="ARBA" id="ARBA00033245"/>
    </source>
</evidence>
<dbReference type="NCBIfam" id="TIGR03593">
    <property type="entry name" value="yidC_nterm"/>
    <property type="match status" value="1"/>
</dbReference>
<dbReference type="PRINTS" id="PR01900">
    <property type="entry name" value="YIDCPROTEIN"/>
</dbReference>
<dbReference type="PANTHER" id="PTHR12428:SF65">
    <property type="entry name" value="CYTOCHROME C OXIDASE ASSEMBLY PROTEIN COX18, MITOCHONDRIAL"/>
    <property type="match status" value="1"/>
</dbReference>
<dbReference type="InterPro" id="IPR019998">
    <property type="entry name" value="Membr_insert_YidC"/>
</dbReference>
<keyword evidence="18" id="KW-1185">Reference proteome</keyword>
<evidence type="ECO:0000313" key="17">
    <source>
        <dbReference type="EMBL" id="QBB72497.1"/>
    </source>
</evidence>
<keyword evidence="9 13" id="KW-0472">Membrane</keyword>
<evidence type="ECO:0000313" key="18">
    <source>
        <dbReference type="Proteomes" id="UP000291562"/>
    </source>
</evidence>
<dbReference type="OrthoDB" id="9780552at2"/>
<dbReference type="InterPro" id="IPR028053">
    <property type="entry name" value="Membr_insert_YidC_N"/>
</dbReference>
<feature type="transmembrane region" description="Helical" evidence="13">
    <location>
        <begin position="446"/>
        <end position="467"/>
    </location>
</feature>
<sequence>MPNTRPFLLLAVLFVGYLLWQQWQTDYAAPPSVTSPAAITNTASGDAAKAVPNDVPAAPGEIPKPPADAATTTSPATTAPAQLVNITTDVFNISIDTRGGAIVRADLRAYPIAPKETDHPVRLLSDDATNFFIAQSGLVSAASPAPDHQAQFSAEKTEYTLADGSDTLEVPLTWTDASGIKVRKVYKFTRASYAVEQREEISNAGTTPWSGSEYRQLQRLPVVIVSSGFSFSNPEKFAFAGAAWYSPQDKFQKLGFDKYAATPLNKTITGGWVGMLQHYFFAAWVPKADEADQYSTAVVTNAGTPRYLIRSMSPAITVAPGETKSFDARLYIGPKLQSTLATVAPGLELTVDYGMFTVISQPLHWILSEIHRFVGNWGFAIILLVVLIKLAFYKLSEAQFKSSAKMKKVQPRLAALKERYGDDKQKLNAAMLELYQKEKINPVSGCLPMLVQFPVFLALYWVLLESVELRQAPFMLWIQNLSAPDPYFVLPILNAGVMLATQFLTPTVGMDPTQAKMMKAMPVMMAVMFAFFPAGLVLYWTVNGGLSLLQQYVITKRIESGAIAVA</sequence>
<dbReference type="KEGG" id="xbc:ELE36_20180"/>
<feature type="transmembrane region" description="Helical" evidence="13">
    <location>
        <begin position="377"/>
        <end position="396"/>
    </location>
</feature>
<keyword evidence="7 13" id="KW-0653">Protein transport</keyword>
<evidence type="ECO:0000256" key="14">
    <source>
        <dbReference type="SAM" id="MobiDB-lite"/>
    </source>
</evidence>
<dbReference type="GO" id="GO:0005886">
    <property type="term" value="C:plasma membrane"/>
    <property type="evidence" value="ECO:0007669"/>
    <property type="project" value="UniProtKB-SubCell"/>
</dbReference>
<dbReference type="RefSeq" id="WP_129836509.1">
    <property type="nucleotide sequence ID" value="NZ_CP035704.1"/>
</dbReference>
<feature type="region of interest" description="Disordered" evidence="14">
    <location>
        <begin position="47"/>
        <end position="76"/>
    </location>
</feature>
<evidence type="ECO:0000256" key="8">
    <source>
        <dbReference type="ARBA" id="ARBA00022989"/>
    </source>
</evidence>
<keyword evidence="4 13" id="KW-0813">Transport</keyword>
<dbReference type="HAMAP" id="MF_01810">
    <property type="entry name" value="YidC_type1"/>
    <property type="match status" value="1"/>
</dbReference>
<comment type="similarity">
    <text evidence="2 13">Belongs to the OXA1/ALB3/YidC family. Type 1 subfamily.</text>
</comment>
<accession>A0A411HPV3</accession>
<evidence type="ECO:0000256" key="9">
    <source>
        <dbReference type="ARBA" id="ARBA00023136"/>
    </source>
</evidence>
<dbReference type="InterPro" id="IPR038221">
    <property type="entry name" value="YidC_periplasmic_sf"/>
</dbReference>
<dbReference type="GO" id="GO:0051205">
    <property type="term" value="P:protein insertion into membrane"/>
    <property type="evidence" value="ECO:0007669"/>
    <property type="project" value="TreeGrafter"/>
</dbReference>
<keyword evidence="8 13" id="KW-1133">Transmembrane helix</keyword>
<organism evidence="17 18">
    <name type="scientific">Pseudolysobacter antarcticus</name>
    <dbReference type="NCBI Taxonomy" id="2511995"/>
    <lineage>
        <taxon>Bacteria</taxon>
        <taxon>Pseudomonadati</taxon>
        <taxon>Pseudomonadota</taxon>
        <taxon>Gammaproteobacteria</taxon>
        <taxon>Lysobacterales</taxon>
        <taxon>Rhodanobacteraceae</taxon>
        <taxon>Pseudolysobacter</taxon>
    </lineage>
</organism>
<dbReference type="NCBIfam" id="TIGR03592">
    <property type="entry name" value="yidC_oxa1_cterm"/>
    <property type="match status" value="1"/>
</dbReference>
<proteinExistence type="inferred from homology"/>
<feature type="transmembrane region" description="Helical" evidence="13">
    <location>
        <begin position="487"/>
        <end position="508"/>
    </location>
</feature>
<dbReference type="CDD" id="cd19961">
    <property type="entry name" value="EcYidC-like_peri"/>
    <property type="match status" value="1"/>
</dbReference>
<evidence type="ECO:0000256" key="3">
    <source>
        <dbReference type="ARBA" id="ARBA00015325"/>
    </source>
</evidence>
<feature type="transmembrane region" description="Helical" evidence="13">
    <location>
        <begin position="520"/>
        <end position="542"/>
    </location>
</feature>
<dbReference type="Pfam" id="PF14849">
    <property type="entry name" value="YidC_periplas"/>
    <property type="match status" value="1"/>
</dbReference>
<evidence type="ECO:0000256" key="12">
    <source>
        <dbReference type="ARBA" id="ARBA00033342"/>
    </source>
</evidence>
<feature type="domain" description="Membrane insertase YidC/Oxa/ALB C-terminal" evidence="15">
    <location>
        <begin position="377"/>
        <end position="556"/>
    </location>
</feature>
<evidence type="ECO:0000256" key="2">
    <source>
        <dbReference type="ARBA" id="ARBA00010527"/>
    </source>
</evidence>
<comment type="subunit">
    <text evidence="13">Interacts with the Sec translocase complex via SecD. Specifically interacts with transmembrane segments of nascent integral membrane proteins during membrane integration.</text>
</comment>
<feature type="domain" description="Membrane insertase YidC N-terminal" evidence="16">
    <location>
        <begin position="84"/>
        <end position="366"/>
    </location>
</feature>
<dbReference type="AlphaFoldDB" id="A0A411HPV3"/>
<dbReference type="NCBIfam" id="NF002352">
    <property type="entry name" value="PRK01318.1-3"/>
    <property type="match status" value="1"/>
</dbReference>
<dbReference type="Pfam" id="PF02096">
    <property type="entry name" value="60KD_IMP"/>
    <property type="match status" value="1"/>
</dbReference>
<keyword evidence="10 13" id="KW-0143">Chaperone</keyword>
<keyword evidence="6 13" id="KW-0812">Transmembrane</keyword>
<keyword evidence="5 13" id="KW-1003">Cell membrane</keyword>
<protein>
    <recommendedName>
        <fullName evidence="3 13">Membrane protein insertase YidC</fullName>
    </recommendedName>
    <alternativeName>
        <fullName evidence="12 13">Foldase YidC</fullName>
    </alternativeName>
    <alternativeName>
        <fullName evidence="11 13">Membrane integrase YidC</fullName>
    </alternativeName>
    <alternativeName>
        <fullName evidence="13">Membrane protein YidC</fullName>
    </alternativeName>
</protein>
<dbReference type="PRINTS" id="PR00701">
    <property type="entry name" value="60KDINNERMP"/>
</dbReference>
<dbReference type="GO" id="GO:0015031">
    <property type="term" value="P:protein transport"/>
    <property type="evidence" value="ECO:0007669"/>
    <property type="project" value="UniProtKB-KW"/>
</dbReference>